<dbReference type="Proteomes" id="UP000274315">
    <property type="component" value="Unassembled WGS sequence"/>
</dbReference>
<evidence type="ECO:0000313" key="4">
    <source>
        <dbReference type="Proteomes" id="UP000274315"/>
    </source>
</evidence>
<accession>A0A3M5WIP6</accession>
<evidence type="ECO:0000256" key="1">
    <source>
        <dbReference type="ARBA" id="ARBA00022603"/>
    </source>
</evidence>
<evidence type="ECO:0000256" key="2">
    <source>
        <dbReference type="ARBA" id="ARBA00022679"/>
    </source>
</evidence>
<dbReference type="SUPFAM" id="SSF75217">
    <property type="entry name" value="alpha/beta knot"/>
    <property type="match status" value="1"/>
</dbReference>
<dbReference type="Gene3D" id="3.40.1280.10">
    <property type="match status" value="1"/>
</dbReference>
<protein>
    <submittedName>
        <fullName evidence="3">tRNA-methyltransferase</fullName>
    </submittedName>
</protein>
<dbReference type="InterPro" id="IPR029028">
    <property type="entry name" value="Alpha/beta_knot_MTases"/>
</dbReference>
<gene>
    <name evidence="3" type="ORF">ALP24_103153</name>
</gene>
<organism evidence="3 4">
    <name type="scientific">Pseudomonas syringae pv. aptata</name>
    <dbReference type="NCBI Taxonomy" id="83167"/>
    <lineage>
        <taxon>Bacteria</taxon>
        <taxon>Pseudomonadati</taxon>
        <taxon>Pseudomonadota</taxon>
        <taxon>Gammaproteobacteria</taxon>
        <taxon>Pseudomonadales</taxon>
        <taxon>Pseudomonadaceae</taxon>
        <taxon>Pseudomonas</taxon>
        <taxon>Pseudomonas syringae</taxon>
    </lineage>
</organism>
<proteinExistence type="predicted"/>
<dbReference type="EMBL" id="RBUF01000560">
    <property type="protein sequence ID" value="RMU69858.1"/>
    <property type="molecule type" value="Genomic_DNA"/>
</dbReference>
<keyword evidence="2 3" id="KW-0808">Transferase</keyword>
<name>A0A3M5WIP6_PSEAP</name>
<evidence type="ECO:0000313" key="3">
    <source>
        <dbReference type="EMBL" id="RMU69858.1"/>
    </source>
</evidence>
<dbReference type="GO" id="GO:0032259">
    <property type="term" value="P:methylation"/>
    <property type="evidence" value="ECO:0007669"/>
    <property type="project" value="UniProtKB-KW"/>
</dbReference>
<sequence>EHRLRLPMREGCRSLNLSNTVAVAVYEAWRQHGFA</sequence>
<feature type="non-terminal residue" evidence="3">
    <location>
        <position position="1"/>
    </location>
</feature>
<dbReference type="InterPro" id="IPR029026">
    <property type="entry name" value="tRNA_m1G_MTases_N"/>
</dbReference>
<keyword evidence="1 3" id="KW-0489">Methyltransferase</keyword>
<dbReference type="AlphaFoldDB" id="A0A3M5WIP6"/>
<comment type="caution">
    <text evidence="3">The sequence shown here is derived from an EMBL/GenBank/DDBJ whole genome shotgun (WGS) entry which is preliminary data.</text>
</comment>
<reference evidence="3 4" key="1">
    <citation type="submission" date="2018-08" db="EMBL/GenBank/DDBJ databases">
        <title>Recombination of ecologically and evolutionarily significant loci maintains genetic cohesion in the Pseudomonas syringae species complex.</title>
        <authorList>
            <person name="Dillon M."/>
            <person name="Thakur S."/>
            <person name="Almeida R.N.D."/>
            <person name="Weir B.S."/>
            <person name="Guttman D.S."/>
        </authorList>
    </citation>
    <scope>NUCLEOTIDE SEQUENCE [LARGE SCALE GENOMIC DNA]</scope>
    <source>
        <strain evidence="3 4">ICMP 11935</strain>
    </source>
</reference>
<dbReference type="GO" id="GO:0008168">
    <property type="term" value="F:methyltransferase activity"/>
    <property type="evidence" value="ECO:0007669"/>
    <property type="project" value="UniProtKB-KW"/>
</dbReference>